<evidence type="ECO:0000313" key="5">
    <source>
        <dbReference type="Proteomes" id="UP000593765"/>
    </source>
</evidence>
<evidence type="ECO:0000313" key="4">
    <source>
        <dbReference type="EMBL" id="QOV92457.1"/>
    </source>
</evidence>
<feature type="domain" description="DUF1553" evidence="3">
    <location>
        <begin position="573"/>
        <end position="799"/>
    </location>
</feature>
<dbReference type="Pfam" id="PF07583">
    <property type="entry name" value="PSCyt2"/>
    <property type="match status" value="1"/>
</dbReference>
<evidence type="ECO:0000259" key="3">
    <source>
        <dbReference type="Pfam" id="PF07587"/>
    </source>
</evidence>
<protein>
    <submittedName>
        <fullName evidence="4">DUF1553 domain-containing protein</fullName>
    </submittedName>
</protein>
<accession>A0A7M2X3W1</accession>
<gene>
    <name evidence="4" type="ORF">IPV69_17560</name>
</gene>
<dbReference type="InterPro" id="IPR008964">
    <property type="entry name" value="Invasin/intimin_cell_adhesion"/>
</dbReference>
<dbReference type="Pfam" id="PF07587">
    <property type="entry name" value="PSD1"/>
    <property type="match status" value="1"/>
</dbReference>
<dbReference type="InterPro" id="IPR011444">
    <property type="entry name" value="DUF1549"/>
</dbReference>
<dbReference type="InterPro" id="IPR022655">
    <property type="entry name" value="DUF1553"/>
</dbReference>
<keyword evidence="1" id="KW-0732">Signal</keyword>
<dbReference type="PANTHER" id="PTHR35889">
    <property type="entry name" value="CYCLOINULO-OLIGOSACCHARIDE FRUCTANOTRANSFERASE-RELATED"/>
    <property type="match status" value="1"/>
</dbReference>
<keyword evidence="5" id="KW-1185">Reference proteome</keyword>
<dbReference type="EMBL" id="CP063458">
    <property type="protein sequence ID" value="QOV92457.1"/>
    <property type="molecule type" value="Genomic_DNA"/>
</dbReference>
<evidence type="ECO:0000256" key="1">
    <source>
        <dbReference type="SAM" id="SignalP"/>
    </source>
</evidence>
<proteinExistence type="predicted"/>
<evidence type="ECO:0000259" key="2">
    <source>
        <dbReference type="Pfam" id="PF07583"/>
    </source>
</evidence>
<reference evidence="4 5" key="1">
    <citation type="submission" date="2020-10" db="EMBL/GenBank/DDBJ databases">
        <title>Wide distribution of Phycisphaera-like planctomycetes from WD2101 soil group in peatlands and genome analysis of the first cultivated representative.</title>
        <authorList>
            <person name="Dedysh S.N."/>
            <person name="Beletsky A.V."/>
            <person name="Ivanova A."/>
            <person name="Kulichevskaya I.S."/>
            <person name="Suzina N.E."/>
            <person name="Philippov D.A."/>
            <person name="Rakitin A.L."/>
            <person name="Mardanov A.V."/>
            <person name="Ravin N.V."/>
        </authorList>
    </citation>
    <scope>NUCLEOTIDE SEQUENCE [LARGE SCALE GENOMIC DNA]</scope>
    <source>
        <strain evidence="4 5">M1803</strain>
    </source>
</reference>
<dbReference type="Proteomes" id="UP000593765">
    <property type="component" value="Chromosome"/>
</dbReference>
<feature type="signal peptide" evidence="1">
    <location>
        <begin position="1"/>
        <end position="23"/>
    </location>
</feature>
<sequence length="833" mass="92843">MTWLLGSAVCVSLLGGAALNSSAADDAKSPVPAAHPATPAPAVAGPFQVFPPDVSLESSRDYQSIVVQVTRPDGVTLDVTAESKITLADPSMAKVEGATIRPVADGTSQVIVTYQDHKAILPLTVKQAKDDRPVSFRLDVMPVFLKAGCNTGGCHGSARGKDGFMLSLFGYDAAGDYDRITRAQTTRRINLAVPEESLMITKSLGSVQHTGGQLFKKGDHLHTAMLRWLEAGAPDDAPQVAEPISLELYPKLTVIESDSTQQFVARAKYSDGTDRDVTNLVLLSSNNDNSAPIDANGKLTAKSRGEAFIMARFATFTVVSQAIVIPQKLKYEWSNVAEYNYIDTHVHNKLKNLRMFPSEVCSDEVFARRVFLDIVGLVPKADELAAFVADKDPKKREKLVDELLGRKEFVELWVMKFAELLKIRSDNQQVSYKAALLYFNWLQDQMSANVPMDQIVQKLIAADGGTFDNPATNYYQIERDTLKIAEDTAQVFMGMRIQCAQCHNHPFDRWTMDDYYGFASFFSQVSRKPGEDPREQIVFDRGNGEVKHHMPNRTPKPKFLGGDFAKIEQGQDRREVLAKWLASTENPFFAKNLANIVWAHFMGKGIIEPVDDVRVSNPPVNPQLLDALGSRFQEYKYDFKRLVRDICTSRTYQLSTHANETNANDERNFAKAPIRRIRAEVLLDVIGQVTETNEKFRGLPLGARAVQIADGNTTNFFLTTFGRAKRETVCSCEVEMDPSLSQALHLLNGQTTNGRILQGGVVRKMLLEKKMEPDQIVDELYVRCLSRKPSPEELQTLRANLPKDPKADIVETEKVLTDIFWALLNAPEFMFNH</sequence>
<dbReference type="SUPFAM" id="SSF49373">
    <property type="entry name" value="Invasin/intimin cell-adhesion fragments"/>
    <property type="match status" value="1"/>
</dbReference>
<feature type="chain" id="PRO_5034826422" evidence="1">
    <location>
        <begin position="24"/>
        <end position="833"/>
    </location>
</feature>
<organism evidence="4 5">
    <name type="scientific">Humisphaera borealis</name>
    <dbReference type="NCBI Taxonomy" id="2807512"/>
    <lineage>
        <taxon>Bacteria</taxon>
        <taxon>Pseudomonadati</taxon>
        <taxon>Planctomycetota</taxon>
        <taxon>Phycisphaerae</taxon>
        <taxon>Tepidisphaerales</taxon>
        <taxon>Tepidisphaeraceae</taxon>
        <taxon>Humisphaera</taxon>
    </lineage>
</organism>
<dbReference type="AlphaFoldDB" id="A0A7M2X3W1"/>
<dbReference type="Gene3D" id="2.60.40.1080">
    <property type="match status" value="2"/>
</dbReference>
<feature type="domain" description="DUF1549" evidence="2">
    <location>
        <begin position="342"/>
        <end position="526"/>
    </location>
</feature>
<dbReference type="PANTHER" id="PTHR35889:SF3">
    <property type="entry name" value="F-BOX DOMAIN-CONTAINING PROTEIN"/>
    <property type="match status" value="1"/>
</dbReference>
<name>A0A7M2X3W1_9BACT</name>
<dbReference type="KEGG" id="hbs:IPV69_17560"/>